<reference evidence="3 4" key="1">
    <citation type="submission" date="2022-09" db="EMBL/GenBank/DDBJ databases">
        <authorList>
            <person name="Palmer J.M."/>
        </authorList>
    </citation>
    <scope>NUCLEOTIDE SEQUENCE [LARGE SCALE GENOMIC DNA]</scope>
    <source>
        <strain evidence="3 4">DSM 7382</strain>
    </source>
</reference>
<evidence type="ECO:0000313" key="3">
    <source>
        <dbReference type="EMBL" id="KAK7694914.1"/>
    </source>
</evidence>
<evidence type="ECO:0000313" key="4">
    <source>
        <dbReference type="Proteomes" id="UP001385951"/>
    </source>
</evidence>
<feature type="region of interest" description="Disordered" evidence="1">
    <location>
        <begin position="163"/>
        <end position="182"/>
    </location>
</feature>
<comment type="caution">
    <text evidence="3">The sequence shown here is derived from an EMBL/GenBank/DDBJ whole genome shotgun (WGS) entry which is preliminary data.</text>
</comment>
<dbReference type="Gene3D" id="3.30.40.10">
    <property type="entry name" value="Zinc/RING finger domain, C3HC4 (zinc finger)"/>
    <property type="match status" value="1"/>
</dbReference>
<proteinExistence type="predicted"/>
<protein>
    <recommendedName>
        <fullName evidence="2">U-box domain-containing protein</fullName>
    </recommendedName>
</protein>
<dbReference type="SUPFAM" id="SSF57850">
    <property type="entry name" value="RING/U-box"/>
    <property type="match status" value="1"/>
</dbReference>
<dbReference type="Proteomes" id="UP001385951">
    <property type="component" value="Unassembled WGS sequence"/>
</dbReference>
<evidence type="ECO:0000256" key="1">
    <source>
        <dbReference type="SAM" id="MobiDB-lite"/>
    </source>
</evidence>
<dbReference type="EMBL" id="JASBNA010000002">
    <property type="protein sequence ID" value="KAK7694914.1"/>
    <property type="molecule type" value="Genomic_DNA"/>
</dbReference>
<evidence type="ECO:0000259" key="2">
    <source>
        <dbReference type="PROSITE" id="PS51698"/>
    </source>
</evidence>
<dbReference type="GO" id="GO:0016567">
    <property type="term" value="P:protein ubiquitination"/>
    <property type="evidence" value="ECO:0007669"/>
    <property type="project" value="InterPro"/>
</dbReference>
<dbReference type="InterPro" id="IPR013083">
    <property type="entry name" value="Znf_RING/FYVE/PHD"/>
</dbReference>
<keyword evidence="4" id="KW-1185">Reference proteome</keyword>
<accession>A0AAW0GYP7</accession>
<dbReference type="InterPro" id="IPR003613">
    <property type="entry name" value="Ubox_domain"/>
</dbReference>
<gene>
    <name evidence="3" type="ORF">QCA50_002102</name>
</gene>
<dbReference type="SMART" id="SM00504">
    <property type="entry name" value="Ubox"/>
    <property type="match status" value="1"/>
</dbReference>
<dbReference type="GO" id="GO:0004842">
    <property type="term" value="F:ubiquitin-protein transferase activity"/>
    <property type="evidence" value="ECO:0007669"/>
    <property type="project" value="InterPro"/>
</dbReference>
<dbReference type="PROSITE" id="PS51698">
    <property type="entry name" value="U_BOX"/>
    <property type="match status" value="1"/>
</dbReference>
<name>A0AAW0GYP7_9APHY</name>
<organism evidence="3 4">
    <name type="scientific">Cerrena zonata</name>
    <dbReference type="NCBI Taxonomy" id="2478898"/>
    <lineage>
        <taxon>Eukaryota</taxon>
        <taxon>Fungi</taxon>
        <taxon>Dikarya</taxon>
        <taxon>Basidiomycota</taxon>
        <taxon>Agaricomycotina</taxon>
        <taxon>Agaricomycetes</taxon>
        <taxon>Polyporales</taxon>
        <taxon>Cerrenaceae</taxon>
        <taxon>Cerrena</taxon>
    </lineage>
</organism>
<dbReference type="AlphaFoldDB" id="A0AAW0GYP7"/>
<sequence length="297" mass="31796">MGHGNSNKLYITHAEHSGMFGQHTASTAGFKAKAEAPHPGSRTPFDCCALTFQPFNTPVLARNSDGTGHVYDLINIIPWLKQHDNTNPITKEPLAPSDLITLHYSRKSSGEIHDPISFKPFSEHSHIVAIASTGNVFLAESVKGGRDLVADVKFKKEDVVTLQNPHGLPPASVSAPSNTTTKEQAKVTTAVASSSVTKPSAVSKTSAAVPWNASPYSTGLPGASLTSTSVDPQTQSSQLLWDEEELMFDDFANPGREKGRRKTLDVAVLTSVLSHPSVAVSISSSTVKRHQRHVITS</sequence>
<feature type="domain" description="U-box" evidence="2">
    <location>
        <begin position="41"/>
        <end position="119"/>
    </location>
</feature>